<evidence type="ECO:0000313" key="2">
    <source>
        <dbReference type="Proteomes" id="UP000324800"/>
    </source>
</evidence>
<reference evidence="1 2" key="1">
    <citation type="submission" date="2019-03" db="EMBL/GenBank/DDBJ databases">
        <title>Single cell metagenomics reveals metabolic interactions within the superorganism composed of flagellate Streblomastix strix and complex community of Bacteroidetes bacteria on its surface.</title>
        <authorList>
            <person name="Treitli S.C."/>
            <person name="Kolisko M."/>
            <person name="Husnik F."/>
            <person name="Keeling P."/>
            <person name="Hampl V."/>
        </authorList>
    </citation>
    <scope>NUCLEOTIDE SEQUENCE [LARGE SCALE GENOMIC DNA]</scope>
    <source>
        <strain evidence="1">ST1C</strain>
    </source>
</reference>
<sequence length="156" mass="17850">MLISTDLHNEEEFLAIVSRTVLHKSGSWTSSVAVDIYWEGLLDVKIFLRVFFTWLTLDDQIYGQHFATAVTTEWTKWMLNFEVSVVVVTTEDCSFQRILAEYEVMLGIPKIRYSSLSMSGFNNVAGYIEDEACCQSLLIILEVLFALLDIIFLGLF</sequence>
<name>A0A5J4URR3_9EUKA</name>
<gene>
    <name evidence="1" type="ORF">EZS28_031429</name>
</gene>
<proteinExistence type="predicted"/>
<dbReference type="EMBL" id="SNRW01013062">
    <property type="protein sequence ID" value="KAA6373043.1"/>
    <property type="molecule type" value="Genomic_DNA"/>
</dbReference>
<comment type="caution">
    <text evidence="1">The sequence shown here is derived from an EMBL/GenBank/DDBJ whole genome shotgun (WGS) entry which is preliminary data.</text>
</comment>
<dbReference type="Proteomes" id="UP000324800">
    <property type="component" value="Unassembled WGS sequence"/>
</dbReference>
<accession>A0A5J4URR3</accession>
<evidence type="ECO:0000313" key="1">
    <source>
        <dbReference type="EMBL" id="KAA6373043.1"/>
    </source>
</evidence>
<dbReference type="AlphaFoldDB" id="A0A5J4URR3"/>
<organism evidence="1 2">
    <name type="scientific">Streblomastix strix</name>
    <dbReference type="NCBI Taxonomy" id="222440"/>
    <lineage>
        <taxon>Eukaryota</taxon>
        <taxon>Metamonada</taxon>
        <taxon>Preaxostyla</taxon>
        <taxon>Oxymonadida</taxon>
        <taxon>Streblomastigidae</taxon>
        <taxon>Streblomastix</taxon>
    </lineage>
</organism>
<protein>
    <submittedName>
        <fullName evidence="1">Uncharacterized protein</fullName>
    </submittedName>
</protein>